<reference evidence="3" key="1">
    <citation type="submission" date="2022-11" db="UniProtKB">
        <authorList>
            <consortium name="WormBaseParasite"/>
        </authorList>
    </citation>
    <scope>IDENTIFICATION</scope>
</reference>
<evidence type="ECO:0000256" key="1">
    <source>
        <dbReference type="SAM" id="Phobius"/>
    </source>
</evidence>
<protein>
    <submittedName>
        <fullName evidence="3">Uncharacterized protein</fullName>
    </submittedName>
</protein>
<proteinExistence type="predicted"/>
<name>A0A915KGF8_ROMCU</name>
<accession>A0A915KGF8</accession>
<dbReference type="AlphaFoldDB" id="A0A915KGF8"/>
<dbReference type="Proteomes" id="UP000887565">
    <property type="component" value="Unplaced"/>
</dbReference>
<evidence type="ECO:0000313" key="2">
    <source>
        <dbReference type="Proteomes" id="UP000887565"/>
    </source>
</evidence>
<keyword evidence="2" id="KW-1185">Reference proteome</keyword>
<evidence type="ECO:0000313" key="3">
    <source>
        <dbReference type="WBParaSite" id="nRc.2.0.1.t37044-RA"/>
    </source>
</evidence>
<keyword evidence="1" id="KW-0812">Transmembrane</keyword>
<keyword evidence="1" id="KW-0472">Membrane</keyword>
<feature type="transmembrane region" description="Helical" evidence="1">
    <location>
        <begin position="56"/>
        <end position="79"/>
    </location>
</feature>
<sequence>MTLLHSHVFYHQLDEPKKTDEQHLMSQTSNDARYNKRAATGGSCRGHFDRKSTYDIFAVVRLAVICLLTVAIFGVVLFLTK</sequence>
<dbReference type="WBParaSite" id="nRc.2.0.1.t37044-RA">
    <property type="protein sequence ID" value="nRc.2.0.1.t37044-RA"/>
    <property type="gene ID" value="nRc.2.0.1.g37044"/>
</dbReference>
<keyword evidence="1" id="KW-1133">Transmembrane helix</keyword>
<organism evidence="2 3">
    <name type="scientific">Romanomermis culicivorax</name>
    <name type="common">Nematode worm</name>
    <dbReference type="NCBI Taxonomy" id="13658"/>
    <lineage>
        <taxon>Eukaryota</taxon>
        <taxon>Metazoa</taxon>
        <taxon>Ecdysozoa</taxon>
        <taxon>Nematoda</taxon>
        <taxon>Enoplea</taxon>
        <taxon>Dorylaimia</taxon>
        <taxon>Mermithida</taxon>
        <taxon>Mermithoidea</taxon>
        <taxon>Mermithidae</taxon>
        <taxon>Romanomermis</taxon>
    </lineage>
</organism>